<gene>
    <name evidence="1" type="ORF">QLQ12_27690</name>
</gene>
<name>A0ABT6WRN8_9ACTN</name>
<accession>A0ABT6WRN8</accession>
<keyword evidence="2" id="KW-1185">Reference proteome</keyword>
<dbReference type="Proteomes" id="UP001241758">
    <property type="component" value="Unassembled WGS sequence"/>
</dbReference>
<reference evidence="1 2" key="1">
    <citation type="submission" date="2023-05" db="EMBL/GenBank/DDBJ databases">
        <title>Actinoplanes sp. NEAU-A12 genome sequencing.</title>
        <authorList>
            <person name="Wang Z.-S."/>
        </authorList>
    </citation>
    <scope>NUCLEOTIDE SEQUENCE [LARGE SCALE GENOMIC DNA]</scope>
    <source>
        <strain evidence="1 2">NEAU-A12</strain>
    </source>
</reference>
<dbReference type="RefSeq" id="WP_282763444.1">
    <property type="nucleotide sequence ID" value="NZ_JASCTH010000019.1"/>
</dbReference>
<dbReference type="EMBL" id="JASCTH010000019">
    <property type="protein sequence ID" value="MDI6102407.1"/>
    <property type="molecule type" value="Genomic_DNA"/>
</dbReference>
<evidence type="ECO:0000313" key="2">
    <source>
        <dbReference type="Proteomes" id="UP001241758"/>
    </source>
</evidence>
<organism evidence="1 2">
    <name type="scientific">Actinoplanes sandaracinus</name>
    <dbReference type="NCBI Taxonomy" id="3045177"/>
    <lineage>
        <taxon>Bacteria</taxon>
        <taxon>Bacillati</taxon>
        <taxon>Actinomycetota</taxon>
        <taxon>Actinomycetes</taxon>
        <taxon>Micromonosporales</taxon>
        <taxon>Micromonosporaceae</taxon>
        <taxon>Actinoplanes</taxon>
    </lineage>
</organism>
<proteinExistence type="predicted"/>
<protein>
    <submittedName>
        <fullName evidence="1">Uncharacterized protein</fullName>
    </submittedName>
</protein>
<sequence length="114" mass="12313">MAEQRFGNFTFNGGQQSFGDHNTLNQTNNYYGDQRDEIVARLAEIRRTAPDPAAVEPQIVVIERALQEPTAESVGTVRRALDELNQKLGTVQSAAEAVAAVGAIGAIVAANWPF</sequence>
<evidence type="ECO:0000313" key="1">
    <source>
        <dbReference type="EMBL" id="MDI6102407.1"/>
    </source>
</evidence>
<comment type="caution">
    <text evidence="1">The sequence shown here is derived from an EMBL/GenBank/DDBJ whole genome shotgun (WGS) entry which is preliminary data.</text>
</comment>